<dbReference type="Gene3D" id="3.40.50.150">
    <property type="entry name" value="Vaccinia Virus protein VP39"/>
    <property type="match status" value="1"/>
</dbReference>
<proteinExistence type="predicted"/>
<evidence type="ECO:0000313" key="2">
    <source>
        <dbReference type="EMBL" id="VVC03938.1"/>
    </source>
</evidence>
<dbReference type="Proteomes" id="UP000789941">
    <property type="component" value="Unassembled WGS sequence"/>
</dbReference>
<dbReference type="Pfam" id="PF08241">
    <property type="entry name" value="Methyltransf_11"/>
    <property type="match status" value="1"/>
</dbReference>
<dbReference type="InterPro" id="IPR013216">
    <property type="entry name" value="Methyltransf_11"/>
</dbReference>
<name>A0A5E4LS21_9ARCH</name>
<feature type="domain" description="Methyltransferase type 11" evidence="1">
    <location>
        <begin position="46"/>
        <end position="135"/>
    </location>
</feature>
<dbReference type="EMBL" id="CABMJJ010000009">
    <property type="protein sequence ID" value="VVC03938.1"/>
    <property type="molecule type" value="Genomic_DNA"/>
</dbReference>
<evidence type="ECO:0000313" key="3">
    <source>
        <dbReference type="Proteomes" id="UP000789941"/>
    </source>
</evidence>
<comment type="caution">
    <text evidence="2">The sequence shown here is derived from an EMBL/GenBank/DDBJ whole genome shotgun (WGS) entry which is preliminary data.</text>
</comment>
<sequence>METPDSPWARNQDIRVHKPKIEPPNQAAIFLYDFLRSKNISFGRMIDIGGGNGRNAVYFAERGFEVHCVDQDSIPDLDLHGVTSHSHSINDFWHFEREYFDVALDVCCYSRLSDAERHNYKNELKRVLQDGGFYLLSIPEKDAEKLKKEFSDFRVDLTKTIENQIVFIFSR</sequence>
<organism evidence="2 3">
    <name type="scientific">Candidatus Bilamarchaeum dharawalense</name>
    <dbReference type="NCBI Taxonomy" id="2885759"/>
    <lineage>
        <taxon>Archaea</taxon>
        <taxon>Candidatus Micrarchaeota</taxon>
        <taxon>Candidatus Micrarchaeia</taxon>
        <taxon>Candidatus Anstonellales</taxon>
        <taxon>Candidatus Bilamarchaeaceae</taxon>
        <taxon>Candidatus Bilamarchaeum</taxon>
    </lineage>
</organism>
<reference evidence="2 3" key="1">
    <citation type="submission" date="2019-08" db="EMBL/GenBank/DDBJ databases">
        <authorList>
            <person name="Vazquez-Campos X."/>
        </authorList>
    </citation>
    <scope>NUCLEOTIDE SEQUENCE [LARGE SCALE GENOMIC DNA]</scope>
    <source>
        <strain evidence="2">LFW-283_2</strain>
    </source>
</reference>
<accession>A0A5E4LS21</accession>
<protein>
    <recommendedName>
        <fullName evidence="1">Methyltransferase type 11 domain-containing protein</fullName>
    </recommendedName>
</protein>
<evidence type="ECO:0000259" key="1">
    <source>
        <dbReference type="Pfam" id="PF08241"/>
    </source>
</evidence>
<gene>
    <name evidence="2" type="ORF">LFW2832_00621</name>
</gene>
<dbReference type="AlphaFoldDB" id="A0A5E4LS21"/>
<dbReference type="CDD" id="cd02440">
    <property type="entry name" value="AdoMet_MTases"/>
    <property type="match status" value="1"/>
</dbReference>
<dbReference type="SUPFAM" id="SSF53335">
    <property type="entry name" value="S-adenosyl-L-methionine-dependent methyltransferases"/>
    <property type="match status" value="1"/>
</dbReference>
<dbReference type="GO" id="GO:0008757">
    <property type="term" value="F:S-adenosylmethionine-dependent methyltransferase activity"/>
    <property type="evidence" value="ECO:0007669"/>
    <property type="project" value="InterPro"/>
</dbReference>
<dbReference type="InterPro" id="IPR029063">
    <property type="entry name" value="SAM-dependent_MTases_sf"/>
</dbReference>